<dbReference type="AlphaFoldDB" id="A0AAE5H2M3"/>
<evidence type="ECO:0000313" key="4">
    <source>
        <dbReference type="Proteomes" id="UP000822184"/>
    </source>
</evidence>
<dbReference type="GO" id="GO:0044780">
    <property type="term" value="P:bacterial-type flagellum assembly"/>
    <property type="evidence" value="ECO:0007669"/>
    <property type="project" value="InterPro"/>
</dbReference>
<evidence type="ECO:0000256" key="1">
    <source>
        <dbReference type="ARBA" id="ARBA00022795"/>
    </source>
</evidence>
<dbReference type="InterPro" id="IPR007809">
    <property type="entry name" value="FlgN-like"/>
</dbReference>
<keyword evidence="1" id="KW-1005">Bacterial flagellum biogenesis</keyword>
<gene>
    <name evidence="3" type="ORF">BCD95_001201</name>
</gene>
<keyword evidence="2" id="KW-0175">Coiled coil</keyword>
<dbReference type="Pfam" id="PF05130">
    <property type="entry name" value="FlgN"/>
    <property type="match status" value="1"/>
</dbReference>
<keyword evidence="3" id="KW-0969">Cilium</keyword>
<dbReference type="EMBL" id="JABTDW010000001">
    <property type="protein sequence ID" value="NSB12942.1"/>
    <property type="molecule type" value="Genomic_DNA"/>
</dbReference>
<name>A0AAE5H2M3_CLOBE</name>
<keyword evidence="3" id="KW-0966">Cell projection</keyword>
<dbReference type="RefSeq" id="WP_077855511.1">
    <property type="nucleotide sequence ID" value="NZ_JABFUF010000001.1"/>
</dbReference>
<dbReference type="InterPro" id="IPR036679">
    <property type="entry name" value="FlgN-like_sf"/>
</dbReference>
<feature type="coiled-coil region" evidence="2">
    <location>
        <begin position="2"/>
        <end position="29"/>
    </location>
</feature>
<evidence type="ECO:0000256" key="2">
    <source>
        <dbReference type="SAM" id="Coils"/>
    </source>
</evidence>
<accession>A0AAE5H2M3</accession>
<keyword evidence="3" id="KW-0282">Flagellum</keyword>
<dbReference type="Proteomes" id="UP000822184">
    <property type="component" value="Unassembled WGS sequence"/>
</dbReference>
<sequence length="136" mass="15942">MINELIKLIRNQEEELKKLLELLETQYKMIMGKDVFGLEGLVDKINECGKKIAKIEVERRKLIGGKSMSEIINSSDNKELKEAYRNIRIIMEKTTQQKDTNDILLKQQIMFTNKMLNIMNPSREIKTYNSYGNLSR</sequence>
<comment type="caution">
    <text evidence="3">The sequence shown here is derived from an EMBL/GenBank/DDBJ whole genome shotgun (WGS) entry which is preliminary data.</text>
</comment>
<evidence type="ECO:0000313" key="3">
    <source>
        <dbReference type="EMBL" id="NSB12942.1"/>
    </source>
</evidence>
<dbReference type="Gene3D" id="1.20.58.300">
    <property type="entry name" value="FlgN-like"/>
    <property type="match status" value="1"/>
</dbReference>
<protein>
    <submittedName>
        <fullName evidence="3">Flagellar biosynthesis/type III secretory pathway chaperone</fullName>
    </submittedName>
</protein>
<dbReference type="SUPFAM" id="SSF140566">
    <property type="entry name" value="FlgN-like"/>
    <property type="match status" value="1"/>
</dbReference>
<proteinExistence type="predicted"/>
<reference evidence="3" key="1">
    <citation type="submission" date="2020-06" db="EMBL/GenBank/DDBJ databases">
        <title>Genomic insights into acetone-butanol-ethanol (ABE) fermentation by sequencing solventogenic clostridia strains.</title>
        <authorList>
            <person name="Brown S."/>
        </authorList>
    </citation>
    <scope>NUCLEOTIDE SEQUENCE</scope>
    <source>
        <strain evidence="3">DJ123</strain>
    </source>
</reference>
<organism evidence="3 4">
    <name type="scientific">Clostridium beijerinckii</name>
    <name type="common">Clostridium MP</name>
    <dbReference type="NCBI Taxonomy" id="1520"/>
    <lineage>
        <taxon>Bacteria</taxon>
        <taxon>Bacillati</taxon>
        <taxon>Bacillota</taxon>
        <taxon>Clostridia</taxon>
        <taxon>Eubacteriales</taxon>
        <taxon>Clostridiaceae</taxon>
        <taxon>Clostridium</taxon>
    </lineage>
</organism>